<gene>
    <name evidence="1" type="ORF">AUJ95_03515</name>
</gene>
<protein>
    <submittedName>
        <fullName evidence="1">Uncharacterized protein</fullName>
    </submittedName>
</protein>
<sequence>MSVVKNMTFESKLLPDGHLYCPEDLAYKQNINFKVIVTFKKPEIEASEYEIELSNIKDISEDFLSQEELNYYLNLEPL</sequence>
<comment type="caution">
    <text evidence="1">The sequence shown here is derived from an EMBL/GenBank/DDBJ whole genome shotgun (WGS) entry which is preliminary data.</text>
</comment>
<proteinExistence type="predicted"/>
<evidence type="ECO:0000313" key="2">
    <source>
        <dbReference type="Proteomes" id="UP000183085"/>
    </source>
</evidence>
<organism evidence="1 2">
    <name type="scientific">Candidatus Desantisbacteria bacterium CG2_30_40_21</name>
    <dbReference type="NCBI Taxonomy" id="1817895"/>
    <lineage>
        <taxon>Bacteria</taxon>
        <taxon>Candidatus Desantisiibacteriota</taxon>
    </lineage>
</organism>
<name>A0A1J5DYW9_9BACT</name>
<dbReference type="EMBL" id="MNYI01000087">
    <property type="protein sequence ID" value="OIP41332.1"/>
    <property type="molecule type" value="Genomic_DNA"/>
</dbReference>
<reference evidence="1 2" key="1">
    <citation type="journal article" date="2016" name="Environ. Microbiol.">
        <title>Genomic resolution of a cold subsurface aquifer community provides metabolic insights for novel microbes adapted to high CO concentrations.</title>
        <authorList>
            <person name="Probst A.J."/>
            <person name="Castelle C.J."/>
            <person name="Singh A."/>
            <person name="Brown C.T."/>
            <person name="Anantharaman K."/>
            <person name="Sharon I."/>
            <person name="Hug L.A."/>
            <person name="Burstein D."/>
            <person name="Emerson J.B."/>
            <person name="Thomas B.C."/>
            <person name="Banfield J.F."/>
        </authorList>
    </citation>
    <scope>NUCLEOTIDE SEQUENCE [LARGE SCALE GENOMIC DNA]</scope>
    <source>
        <strain evidence="1">CG2_30_40_21</strain>
    </source>
</reference>
<dbReference type="STRING" id="1817895.AUJ95_03515"/>
<accession>A0A1J5DYW9</accession>
<evidence type="ECO:0000313" key="1">
    <source>
        <dbReference type="EMBL" id="OIP41332.1"/>
    </source>
</evidence>
<dbReference type="AlphaFoldDB" id="A0A1J5DYW9"/>
<dbReference type="Proteomes" id="UP000183085">
    <property type="component" value="Unassembled WGS sequence"/>
</dbReference>